<accession>A0A2N1J8B5</accession>
<evidence type="ECO:0000256" key="1">
    <source>
        <dbReference type="SAM" id="Phobius"/>
    </source>
</evidence>
<evidence type="ECO:0000313" key="3">
    <source>
        <dbReference type="Proteomes" id="UP000232875"/>
    </source>
</evidence>
<dbReference type="EMBL" id="KZ454993">
    <property type="protein sequence ID" value="PKI82795.1"/>
    <property type="molecule type" value="Genomic_DNA"/>
</dbReference>
<feature type="transmembrane region" description="Helical" evidence="1">
    <location>
        <begin position="6"/>
        <end position="24"/>
    </location>
</feature>
<reference evidence="2 3" key="1">
    <citation type="submission" date="2017-10" db="EMBL/GenBank/DDBJ databases">
        <title>A novel species of cold-tolerant Malassezia isolated from bats.</title>
        <authorList>
            <person name="Lorch J.M."/>
            <person name="Palmer J.M."/>
            <person name="Vanderwolf K.J."/>
            <person name="Schmidt K.Z."/>
            <person name="Verant M.L."/>
            <person name="Weller T.J."/>
            <person name="Blehert D.S."/>
        </authorList>
    </citation>
    <scope>NUCLEOTIDE SEQUENCE [LARGE SCALE GENOMIC DNA]</scope>
    <source>
        <strain evidence="2 3">NWHC:44797-103</strain>
    </source>
</reference>
<keyword evidence="1" id="KW-1133">Transmembrane helix</keyword>
<protein>
    <submittedName>
        <fullName evidence="2">Uncharacterized protein</fullName>
    </submittedName>
</protein>
<gene>
    <name evidence="2" type="ORF">MVES_003290</name>
</gene>
<proteinExistence type="predicted"/>
<sequence>MATISDWIGVIVIGALIYAIVTGVRHSNEAKEAVRQKKEELKAAGIDISTEGISLRSNRTAMDRDSYIQKTQEQLKQGGAYLYEHSNSMSFGKKAEDGAA</sequence>
<evidence type="ECO:0000313" key="2">
    <source>
        <dbReference type="EMBL" id="PKI82795.1"/>
    </source>
</evidence>
<dbReference type="Proteomes" id="UP000232875">
    <property type="component" value="Unassembled WGS sequence"/>
</dbReference>
<name>A0A2N1J8B5_9BASI</name>
<keyword evidence="1" id="KW-0812">Transmembrane</keyword>
<dbReference type="AlphaFoldDB" id="A0A2N1J8B5"/>
<keyword evidence="3" id="KW-1185">Reference proteome</keyword>
<keyword evidence="1" id="KW-0472">Membrane</keyword>
<organism evidence="2 3">
    <name type="scientific">Malassezia vespertilionis</name>
    <dbReference type="NCBI Taxonomy" id="2020962"/>
    <lineage>
        <taxon>Eukaryota</taxon>
        <taxon>Fungi</taxon>
        <taxon>Dikarya</taxon>
        <taxon>Basidiomycota</taxon>
        <taxon>Ustilaginomycotina</taxon>
        <taxon>Malasseziomycetes</taxon>
        <taxon>Malasseziales</taxon>
        <taxon>Malasseziaceae</taxon>
        <taxon>Malassezia</taxon>
    </lineage>
</organism>
<dbReference type="OrthoDB" id="2505950at2759"/>